<accession>A0ACB8SSI1</accession>
<name>A0ACB8SSI1_9AGAM</name>
<dbReference type="Proteomes" id="UP000814140">
    <property type="component" value="Unassembled WGS sequence"/>
</dbReference>
<reference evidence="1" key="1">
    <citation type="submission" date="2021-03" db="EMBL/GenBank/DDBJ databases">
        <authorList>
            <consortium name="DOE Joint Genome Institute"/>
            <person name="Ahrendt S."/>
            <person name="Looney B.P."/>
            <person name="Miyauchi S."/>
            <person name="Morin E."/>
            <person name="Drula E."/>
            <person name="Courty P.E."/>
            <person name="Chicoki N."/>
            <person name="Fauchery L."/>
            <person name="Kohler A."/>
            <person name="Kuo A."/>
            <person name="Labutti K."/>
            <person name="Pangilinan J."/>
            <person name="Lipzen A."/>
            <person name="Riley R."/>
            <person name="Andreopoulos W."/>
            <person name="He G."/>
            <person name="Johnson J."/>
            <person name="Barry K.W."/>
            <person name="Grigoriev I.V."/>
            <person name="Nagy L."/>
            <person name="Hibbett D."/>
            <person name="Henrissat B."/>
            <person name="Matheny P.B."/>
            <person name="Labbe J."/>
            <person name="Martin F."/>
        </authorList>
    </citation>
    <scope>NUCLEOTIDE SEQUENCE</scope>
    <source>
        <strain evidence="1">HHB10654</strain>
    </source>
</reference>
<evidence type="ECO:0000313" key="1">
    <source>
        <dbReference type="EMBL" id="KAI0058871.1"/>
    </source>
</evidence>
<gene>
    <name evidence="1" type="ORF">BV25DRAFT_1963738</name>
</gene>
<proteinExistence type="predicted"/>
<protein>
    <submittedName>
        <fullName evidence="1">NAD(P)-binding protein</fullName>
    </submittedName>
</protein>
<dbReference type="EMBL" id="MU277231">
    <property type="protein sequence ID" value="KAI0058871.1"/>
    <property type="molecule type" value="Genomic_DNA"/>
</dbReference>
<sequence length="240" mass="25717">MSGKSALLIGATGQTGRHLLRELLASPQYSRVGEAGRRVTPADQLPAGAQGKLEQKVVDFENLEQAGLKEGKWDVVFITLGTSAKSAGSSANFEKIDREYVVNAAKAAKTDGEQRLIYLSSNVSNPTAYALYPRSKGLTEQALAETGYSDTIIFRPGFLRNVKRDEFRPLEVFLGPVSTVLSHFSPNLEIGVDKLAKSMRIAGEVGSAGLPARAEATKTNWGGKTFTAIGNKGCVLLSKE</sequence>
<comment type="caution">
    <text evidence="1">The sequence shown here is derived from an EMBL/GenBank/DDBJ whole genome shotgun (WGS) entry which is preliminary data.</text>
</comment>
<reference evidence="1" key="2">
    <citation type="journal article" date="2022" name="New Phytol.">
        <title>Evolutionary transition to the ectomycorrhizal habit in the genomes of a hyperdiverse lineage of mushroom-forming fungi.</title>
        <authorList>
            <person name="Looney B."/>
            <person name="Miyauchi S."/>
            <person name="Morin E."/>
            <person name="Drula E."/>
            <person name="Courty P.E."/>
            <person name="Kohler A."/>
            <person name="Kuo A."/>
            <person name="LaButti K."/>
            <person name="Pangilinan J."/>
            <person name="Lipzen A."/>
            <person name="Riley R."/>
            <person name="Andreopoulos W."/>
            <person name="He G."/>
            <person name="Johnson J."/>
            <person name="Nolan M."/>
            <person name="Tritt A."/>
            <person name="Barry K.W."/>
            <person name="Grigoriev I.V."/>
            <person name="Nagy L.G."/>
            <person name="Hibbett D."/>
            <person name="Henrissat B."/>
            <person name="Matheny P.B."/>
            <person name="Labbe J."/>
            <person name="Martin F.M."/>
        </authorList>
    </citation>
    <scope>NUCLEOTIDE SEQUENCE</scope>
    <source>
        <strain evidence="1">HHB10654</strain>
    </source>
</reference>
<organism evidence="1 2">
    <name type="scientific">Artomyces pyxidatus</name>
    <dbReference type="NCBI Taxonomy" id="48021"/>
    <lineage>
        <taxon>Eukaryota</taxon>
        <taxon>Fungi</taxon>
        <taxon>Dikarya</taxon>
        <taxon>Basidiomycota</taxon>
        <taxon>Agaricomycotina</taxon>
        <taxon>Agaricomycetes</taxon>
        <taxon>Russulales</taxon>
        <taxon>Auriscalpiaceae</taxon>
        <taxon>Artomyces</taxon>
    </lineage>
</organism>
<evidence type="ECO:0000313" key="2">
    <source>
        <dbReference type="Proteomes" id="UP000814140"/>
    </source>
</evidence>
<keyword evidence="2" id="KW-1185">Reference proteome</keyword>